<gene>
    <name evidence="1" type="ORF">SAMN02927914_00808</name>
</gene>
<proteinExistence type="predicted"/>
<reference evidence="1 2" key="1">
    <citation type="submission" date="2016-10" db="EMBL/GenBank/DDBJ databases">
        <authorList>
            <person name="de Groot N.N."/>
        </authorList>
    </citation>
    <scope>NUCLEOTIDE SEQUENCE [LARGE SCALE GENOMIC DNA]</scope>
    <source>
        <strain evidence="1 2">CGMCC 1.12097</strain>
    </source>
</reference>
<dbReference type="STRING" id="1165689.SAMN02927914_00808"/>
<dbReference type="EMBL" id="FMXM01000003">
    <property type="protein sequence ID" value="SDA49692.1"/>
    <property type="molecule type" value="Genomic_DNA"/>
</dbReference>
<protein>
    <recommendedName>
        <fullName evidence="3">Glycosyl transferase family 8</fullName>
    </recommendedName>
</protein>
<name>A0A1G5VV14_9HYPH</name>
<evidence type="ECO:0000313" key="2">
    <source>
        <dbReference type="Proteomes" id="UP000198588"/>
    </source>
</evidence>
<dbReference type="Proteomes" id="UP000198588">
    <property type="component" value="Unassembled WGS sequence"/>
</dbReference>
<evidence type="ECO:0008006" key="3">
    <source>
        <dbReference type="Google" id="ProtNLM"/>
    </source>
</evidence>
<dbReference type="InterPro" id="IPR029044">
    <property type="entry name" value="Nucleotide-diphossugar_trans"/>
</dbReference>
<sequence>MRHYTGWLARLWPMDFSADSSKVERAALLPGAEMGDSFGYIAFGEDELYARGALFSALRVMHYCPDANIKVLTDKPSIFDGYPIEAIELAAKAKTEMSFGGRYLFGIKAAGLIDLLTRCVRLFFMDTDMYPVDDISSCFSRISPSHSIMRKSEGTPKAPYRAIADKGFLLGDYKLTGSEPMWNSGVLGVHNSNLPALTDAYHAIEQMIGVVKAHTTEQFCIGVALSRHGRTISRHRLPIRNYNTRGRKLFARRRLEAFFEGNGHLGVSQQIEQAARYRLWRAPIDLWKQRDIWHF</sequence>
<organism evidence="1 2">
    <name type="scientific">Mesorhizobium qingshengii</name>
    <dbReference type="NCBI Taxonomy" id="1165689"/>
    <lineage>
        <taxon>Bacteria</taxon>
        <taxon>Pseudomonadati</taxon>
        <taxon>Pseudomonadota</taxon>
        <taxon>Alphaproteobacteria</taxon>
        <taxon>Hyphomicrobiales</taxon>
        <taxon>Phyllobacteriaceae</taxon>
        <taxon>Mesorhizobium</taxon>
    </lineage>
</organism>
<dbReference type="AlphaFoldDB" id="A0A1G5VV14"/>
<accession>A0A1G5VV14</accession>
<dbReference type="SUPFAM" id="SSF53448">
    <property type="entry name" value="Nucleotide-diphospho-sugar transferases"/>
    <property type="match status" value="1"/>
</dbReference>
<evidence type="ECO:0000313" key="1">
    <source>
        <dbReference type="EMBL" id="SDA49692.1"/>
    </source>
</evidence>